<evidence type="ECO:0000256" key="2">
    <source>
        <dbReference type="SAM" id="MobiDB-lite"/>
    </source>
</evidence>
<dbReference type="InterPro" id="IPR027417">
    <property type="entry name" value="P-loop_NTPase"/>
</dbReference>
<evidence type="ECO:0000259" key="3">
    <source>
        <dbReference type="PROSITE" id="PS51194"/>
    </source>
</evidence>
<dbReference type="EMBL" id="MTBD01000023">
    <property type="protein sequence ID" value="PRP70943.1"/>
    <property type="molecule type" value="Genomic_DNA"/>
</dbReference>
<dbReference type="InterPro" id="IPR052344">
    <property type="entry name" value="Transposase-related"/>
</dbReference>
<gene>
    <name evidence="4" type="ORF">BUE93_09420</name>
</gene>
<dbReference type="PANTHER" id="PTHR33678:SF1">
    <property type="entry name" value="BLL1576 PROTEIN"/>
    <property type="match status" value="1"/>
</dbReference>
<evidence type="ECO:0000313" key="5">
    <source>
        <dbReference type="Proteomes" id="UP000239469"/>
    </source>
</evidence>
<evidence type="ECO:0000313" key="4">
    <source>
        <dbReference type="EMBL" id="PRP70943.1"/>
    </source>
</evidence>
<reference evidence="4 5" key="1">
    <citation type="submission" date="2017-01" db="EMBL/GenBank/DDBJ databases">
        <title>New insights into the genetic diversity of Chromobacterium isolated from tropical freshwater lake.</title>
        <authorList>
            <person name="Santos A.B."/>
            <person name="Nascimento A.M."/>
            <person name="Da Silva P.C."/>
        </authorList>
    </citation>
    <scope>NUCLEOTIDE SEQUENCE [LARGE SCALE GENOMIC DNA]</scope>
    <source>
        <strain evidence="4 5">56AF</strain>
    </source>
</reference>
<proteinExistence type="predicted"/>
<dbReference type="InterPro" id="IPR024463">
    <property type="entry name" value="Transposase_TnpC_homeodom"/>
</dbReference>
<organism evidence="4 5">
    <name type="scientific">Chromobacterium amazonense</name>
    <dbReference type="NCBI Taxonomy" id="1382803"/>
    <lineage>
        <taxon>Bacteria</taxon>
        <taxon>Pseudomonadati</taxon>
        <taxon>Pseudomonadota</taxon>
        <taxon>Betaproteobacteria</taxon>
        <taxon>Neisseriales</taxon>
        <taxon>Chromobacteriaceae</taxon>
        <taxon>Chromobacterium</taxon>
    </lineage>
</organism>
<dbReference type="GO" id="GO:0004386">
    <property type="term" value="F:helicase activity"/>
    <property type="evidence" value="ECO:0007669"/>
    <property type="project" value="UniProtKB-KW"/>
</dbReference>
<dbReference type="InterPro" id="IPR004291">
    <property type="entry name" value="Transposase_IS66_central"/>
</dbReference>
<dbReference type="NCBIfam" id="NF033517">
    <property type="entry name" value="transpos_IS66"/>
    <property type="match status" value="1"/>
</dbReference>
<feature type="region of interest" description="Disordered" evidence="2">
    <location>
        <begin position="56"/>
        <end position="79"/>
    </location>
</feature>
<dbReference type="SUPFAM" id="SSF52540">
    <property type="entry name" value="P-loop containing nucleoside triphosphate hydrolases"/>
    <property type="match status" value="1"/>
</dbReference>
<name>A0A2S9X5H5_9NEIS</name>
<dbReference type="PROSITE" id="PS51194">
    <property type="entry name" value="HELICASE_CTER"/>
    <property type="match status" value="1"/>
</dbReference>
<dbReference type="Pfam" id="PF00271">
    <property type="entry name" value="Helicase_C"/>
    <property type="match status" value="1"/>
</dbReference>
<dbReference type="AlphaFoldDB" id="A0A2S9X5H5"/>
<dbReference type="SMART" id="SM00490">
    <property type="entry name" value="HELICc"/>
    <property type="match status" value="1"/>
</dbReference>
<dbReference type="Pfam" id="PF13007">
    <property type="entry name" value="LZ_Tnp_IS66"/>
    <property type="match status" value="1"/>
</dbReference>
<dbReference type="InterPro" id="IPR024474">
    <property type="entry name" value="Znf_dom_IS66"/>
</dbReference>
<dbReference type="PANTHER" id="PTHR33678">
    <property type="entry name" value="BLL1576 PROTEIN"/>
    <property type="match status" value="1"/>
</dbReference>
<dbReference type="CDD" id="cd18793">
    <property type="entry name" value="SF2_C_SNF"/>
    <property type="match status" value="1"/>
</dbReference>
<dbReference type="InterPro" id="IPR001650">
    <property type="entry name" value="Helicase_C-like"/>
</dbReference>
<dbReference type="Proteomes" id="UP000239469">
    <property type="component" value="Unassembled WGS sequence"/>
</dbReference>
<keyword evidence="1" id="KW-0378">Hydrolase</keyword>
<dbReference type="InterPro" id="IPR049730">
    <property type="entry name" value="SNF2/RAD54-like_C"/>
</dbReference>
<dbReference type="Gene3D" id="3.40.50.300">
    <property type="entry name" value="P-loop containing nucleotide triphosphate hydrolases"/>
    <property type="match status" value="1"/>
</dbReference>
<accession>A0A2S9X5H5</accession>
<dbReference type="Pfam" id="PF03050">
    <property type="entry name" value="DDE_Tnp_IS66"/>
    <property type="match status" value="1"/>
</dbReference>
<comment type="caution">
    <text evidence="4">The sequence shown here is derived from an EMBL/GenBank/DDBJ whole genome shotgun (WGS) entry which is preliminary data.</text>
</comment>
<feature type="compositionally biased region" description="Low complexity" evidence="2">
    <location>
        <begin position="56"/>
        <end position="66"/>
    </location>
</feature>
<dbReference type="Pfam" id="PF13005">
    <property type="entry name" value="zf-IS66"/>
    <property type="match status" value="1"/>
</dbReference>
<evidence type="ECO:0000256" key="1">
    <source>
        <dbReference type="ARBA" id="ARBA00022801"/>
    </source>
</evidence>
<sequence length="618" mass="69243">MQQQLQSAELKNQKLVLELAHLKRMRFGTKSEALTAEQRALFEDDADQDLAAVQAELDATTPATDATARKPRTRAGRQPLPDHLERIEVRHEPESCTCGHCQRGLVKIGEDISEQLDVEPARFFVIRHIRPQYACRACETVHAAPVAPAVIDGGLATPGLLAWVAISKYLNHLPLYRIEQMAERQQVPLARSTLSEWIGRLGVALQPLAERLVDKLHERGSLHADETPVQQLDPGKGKTKRAYLWSYRSNDLDGDPPIVVFDYQTSRSGKHARDFLAEWRGHLIVDDYSGYKELFKQGVLEQACWAHARRNFFELQSAGNHPVAEEALKRIGRLYAIEAEGKELDSAQRHALRAERSLPELRAMHDWLLGLRPNVANGGGLAKAIDYVLRRWSSFSGYAETGHLPIDNNPVENAIRPIAIGKKNWLFAGSERAGRRAAAIQSLLGTAKLNGLDPAAWLKDTLDPDQYLKRAAGEPLASGKLARLFDLLDDIHANHEKVLIFTQFREMGELLQHWLAERYGSHLMFLHGGVSRAQRDAMVERFQTDRTERVFLLSLKAGGTGLNLTAASNVIHFDLWWNPAVEAQATDRAYRIGQQRNVQVHRFVTSGTFEGKRPAGPP</sequence>
<dbReference type="GO" id="GO:0016787">
    <property type="term" value="F:hydrolase activity"/>
    <property type="evidence" value="ECO:0007669"/>
    <property type="project" value="UniProtKB-KW"/>
</dbReference>
<feature type="domain" description="Helicase C-terminal" evidence="3">
    <location>
        <begin position="483"/>
        <end position="618"/>
    </location>
</feature>
<protein>
    <submittedName>
        <fullName evidence="4">IS66 family transposase</fullName>
    </submittedName>
</protein>